<dbReference type="InterPro" id="IPR001119">
    <property type="entry name" value="SLH_dom"/>
</dbReference>
<keyword evidence="3" id="KW-1185">Reference proteome</keyword>
<name>A0ABU7VT97_9BACL</name>
<evidence type="ECO:0000313" key="2">
    <source>
        <dbReference type="EMBL" id="MEF2966705.1"/>
    </source>
</evidence>
<protein>
    <submittedName>
        <fullName evidence="2">S-layer homology domain-containing protein</fullName>
    </submittedName>
</protein>
<accession>A0ABU7VT97</accession>
<dbReference type="PROSITE" id="PS51272">
    <property type="entry name" value="SLH"/>
    <property type="match status" value="1"/>
</dbReference>
<evidence type="ECO:0000259" key="1">
    <source>
        <dbReference type="PROSITE" id="PS51272"/>
    </source>
</evidence>
<sequence length="326" mass="36922">MKINQKFWLITLISAVMIGLNAGPVFAGKVLFQDVSPSYWGYEGIQWAIENKVVTGYSDDQFRPDQTVKQSEFLAMLIRAFGPSDFQPDPTLPWDSAYVNYAERLGWHISPSNPPLSRGMAAQLIANATGKNYGIDESVQYLLDIGLAGGKTAKTVAGYGKEDTLSRAEAVSLIKIYKQKFSLLQPCSSVKQLYNRDENVIVYRNNSFHFTLSLPVSWKEKYEVMDSTRREAPNHHNFHFINKSSTSSGILFTLSVWPEESWQSNSNNMIENIPVIKKLGELEGNVYFFHLPTDVQYDPNDENDVQNFNSMFEDVKTIISSFELLP</sequence>
<dbReference type="Pfam" id="PF00395">
    <property type="entry name" value="SLH"/>
    <property type="match status" value="1"/>
</dbReference>
<proteinExistence type="predicted"/>
<comment type="caution">
    <text evidence="2">The sequence shown here is derived from an EMBL/GenBank/DDBJ whole genome shotgun (WGS) entry which is preliminary data.</text>
</comment>
<reference evidence="2 3" key="1">
    <citation type="submission" date="2024-02" db="EMBL/GenBank/DDBJ databases">
        <title>A nitrogen-fixing paenibacillus bacterium.</title>
        <authorList>
            <person name="Zhang W.L."/>
            <person name="Chen S.F."/>
        </authorList>
    </citation>
    <scope>NUCLEOTIDE SEQUENCE [LARGE SCALE GENOMIC DNA]</scope>
    <source>
        <strain evidence="2 3">M1</strain>
    </source>
</reference>
<dbReference type="EMBL" id="JAZHPZ010000005">
    <property type="protein sequence ID" value="MEF2966705.1"/>
    <property type="molecule type" value="Genomic_DNA"/>
</dbReference>
<evidence type="ECO:0000313" key="3">
    <source>
        <dbReference type="Proteomes" id="UP001306950"/>
    </source>
</evidence>
<gene>
    <name evidence="2" type="ORF">V3851_12765</name>
</gene>
<feature type="domain" description="SLH" evidence="1">
    <location>
        <begin position="28"/>
        <end position="91"/>
    </location>
</feature>
<dbReference type="RefSeq" id="WP_331846917.1">
    <property type="nucleotide sequence ID" value="NZ_JAZHPZ010000005.1"/>
</dbReference>
<dbReference type="Proteomes" id="UP001306950">
    <property type="component" value="Unassembled WGS sequence"/>
</dbReference>
<organism evidence="2 3">
    <name type="scientific">Paenibacillus haidiansis</name>
    <dbReference type="NCBI Taxonomy" id="1574488"/>
    <lineage>
        <taxon>Bacteria</taxon>
        <taxon>Bacillati</taxon>
        <taxon>Bacillota</taxon>
        <taxon>Bacilli</taxon>
        <taxon>Bacillales</taxon>
        <taxon>Paenibacillaceae</taxon>
        <taxon>Paenibacillus</taxon>
    </lineage>
</organism>